<feature type="domain" description="PDZ" evidence="1">
    <location>
        <begin position="288"/>
        <end position="352"/>
    </location>
</feature>
<dbReference type="EMBL" id="JBDFQZ010000014">
    <property type="protein sequence ID" value="KAK9664943.1"/>
    <property type="molecule type" value="Genomic_DNA"/>
</dbReference>
<reference evidence="2" key="1">
    <citation type="submission" date="2024-03" db="EMBL/GenBank/DDBJ databases">
        <title>WGS assembly of Saponaria officinalis var. Norfolk2.</title>
        <authorList>
            <person name="Jenkins J."/>
            <person name="Shu S."/>
            <person name="Grimwood J."/>
            <person name="Barry K."/>
            <person name="Goodstein D."/>
            <person name="Schmutz J."/>
            <person name="Leebens-Mack J."/>
            <person name="Osbourn A."/>
        </authorList>
    </citation>
    <scope>NUCLEOTIDE SEQUENCE [LARGE SCALE GENOMIC DNA]</scope>
    <source>
        <strain evidence="2">JIC</strain>
    </source>
</reference>
<proteinExistence type="predicted"/>
<dbReference type="SUPFAM" id="SSF50156">
    <property type="entry name" value="PDZ domain-like"/>
    <property type="match status" value="1"/>
</dbReference>
<keyword evidence="3" id="KW-1185">Reference proteome</keyword>
<dbReference type="InterPro" id="IPR001478">
    <property type="entry name" value="PDZ"/>
</dbReference>
<protein>
    <recommendedName>
        <fullName evidence="1">PDZ domain-containing protein</fullName>
    </recommendedName>
</protein>
<dbReference type="SUPFAM" id="SSF50494">
    <property type="entry name" value="Trypsin-like serine proteases"/>
    <property type="match status" value="1"/>
</dbReference>
<evidence type="ECO:0000313" key="3">
    <source>
        <dbReference type="Proteomes" id="UP001443914"/>
    </source>
</evidence>
<dbReference type="Gene3D" id="2.40.10.120">
    <property type="match status" value="1"/>
</dbReference>
<evidence type="ECO:0000259" key="1">
    <source>
        <dbReference type="Pfam" id="PF13180"/>
    </source>
</evidence>
<accession>A0AAW1GPN3</accession>
<dbReference type="AlphaFoldDB" id="A0AAW1GPN3"/>
<dbReference type="Pfam" id="PF13365">
    <property type="entry name" value="Trypsin_2"/>
    <property type="match status" value="1"/>
</dbReference>
<dbReference type="Pfam" id="PF13180">
    <property type="entry name" value="PDZ_2"/>
    <property type="match status" value="1"/>
</dbReference>
<dbReference type="Proteomes" id="UP001443914">
    <property type="component" value="Unassembled WGS sequence"/>
</dbReference>
<dbReference type="InterPro" id="IPR036034">
    <property type="entry name" value="PDZ_sf"/>
</dbReference>
<evidence type="ECO:0000313" key="2">
    <source>
        <dbReference type="EMBL" id="KAK9664943.1"/>
    </source>
</evidence>
<dbReference type="Gene3D" id="2.30.42.10">
    <property type="match status" value="1"/>
</dbReference>
<dbReference type="PANTHER" id="PTHR47389:SF4">
    <property type="entry name" value="OS09G0436400 PROTEIN"/>
    <property type="match status" value="1"/>
</dbReference>
<sequence length="379" mass="43404">MIKRRAFNPWERSDHPDYDNSFWNEKEYYTGDWANKRPMFTERPDNACCDFKTKQAGLKASHSVVALVSYTGDELLSQGCGTIHEADEQNNITVITSANLIRRPSKNNIAENSLADDLKVVVHAPDYASYEGNICIYDYHYNLLVITFKSDTPLQAARLGTIDDFSKKVDDSVIAPGRYFTKPFDFMVAPGYFRHDRCDYDCKELSGTTCDITRCGDGGPLINLCGEIIGINFYHLDLLTPFLPINVVKKWWKHYKLHRELRHPYLGFDATNFYVADVNLIERVIRNFPNISQGVIVKTVMPESSAHYAGLEQDDIIVRCDGKTVDSFLQLFEIAWEKVGKTVKLEVARAQHHTLLSFGVTIVEATPDKMNRWVRCDYW</sequence>
<gene>
    <name evidence="2" type="ORF">RND81_14G078900</name>
</gene>
<dbReference type="PANTHER" id="PTHR47389">
    <property type="entry name" value="OS09G0436400 PROTEIN"/>
    <property type="match status" value="1"/>
</dbReference>
<name>A0AAW1GPN3_SAPOF</name>
<organism evidence="2 3">
    <name type="scientific">Saponaria officinalis</name>
    <name type="common">Common soapwort</name>
    <name type="synonym">Lychnis saponaria</name>
    <dbReference type="NCBI Taxonomy" id="3572"/>
    <lineage>
        <taxon>Eukaryota</taxon>
        <taxon>Viridiplantae</taxon>
        <taxon>Streptophyta</taxon>
        <taxon>Embryophyta</taxon>
        <taxon>Tracheophyta</taxon>
        <taxon>Spermatophyta</taxon>
        <taxon>Magnoliopsida</taxon>
        <taxon>eudicotyledons</taxon>
        <taxon>Gunneridae</taxon>
        <taxon>Pentapetalae</taxon>
        <taxon>Caryophyllales</taxon>
        <taxon>Caryophyllaceae</taxon>
        <taxon>Caryophylleae</taxon>
        <taxon>Saponaria</taxon>
    </lineage>
</organism>
<comment type="caution">
    <text evidence="2">The sequence shown here is derived from an EMBL/GenBank/DDBJ whole genome shotgun (WGS) entry which is preliminary data.</text>
</comment>
<dbReference type="InterPro" id="IPR009003">
    <property type="entry name" value="Peptidase_S1_PA"/>
</dbReference>